<accession>A0A248UCT9</accession>
<proteinExistence type="predicted"/>
<organism evidence="1">
    <name type="scientific">Ochrobactrum quorumnocens</name>
    <dbReference type="NCBI Taxonomy" id="271865"/>
    <lineage>
        <taxon>Bacteria</taxon>
        <taxon>Pseudomonadati</taxon>
        <taxon>Pseudomonadota</taxon>
        <taxon>Alphaproteobacteria</taxon>
        <taxon>Hyphomicrobiales</taxon>
        <taxon>Brucellaceae</taxon>
        <taxon>Brucella/Ochrobactrum group</taxon>
        <taxon>Ochrobactrum</taxon>
    </lineage>
</organism>
<dbReference type="AlphaFoldDB" id="A0A248UCT9"/>
<dbReference type="KEGG" id="och:CES85_5428"/>
<evidence type="ECO:0000313" key="1">
    <source>
        <dbReference type="EMBL" id="ASV84633.1"/>
    </source>
</evidence>
<dbReference type="EMBL" id="CP022603">
    <property type="protein sequence ID" value="ASV84633.1"/>
    <property type="molecule type" value="Genomic_DNA"/>
</dbReference>
<gene>
    <name evidence="1" type="ORF">CES85_5428</name>
</gene>
<reference evidence="1" key="1">
    <citation type="submission" date="2017-07" db="EMBL/GenBank/DDBJ databases">
        <title>Phylogenetic study on the rhizospheric bacterium Ochrobactrum sp. A44.</title>
        <authorList>
            <person name="Krzyzanowska D.M."/>
            <person name="Ossowicki A."/>
            <person name="Rajewska M."/>
            <person name="Maciag T."/>
            <person name="Kaczynski Z."/>
            <person name="Czerwicka M."/>
            <person name="Jafra S."/>
        </authorList>
    </citation>
    <scope>NUCLEOTIDE SEQUENCE [LARGE SCALE GENOMIC DNA]</scope>
    <source>
        <strain evidence="1">A44</strain>
    </source>
</reference>
<dbReference type="Proteomes" id="UP000215256">
    <property type="component" value="Chromosome 2"/>
</dbReference>
<name>A0A248UCT9_9HYPH</name>
<protein>
    <submittedName>
        <fullName evidence="1">Uncharacterized protein</fullName>
    </submittedName>
</protein>
<sequence>MPVVGPIALFIVVDTLNSFIAAPSREVTIGATAVGSVGFGLQR</sequence>